<dbReference type="OrthoDB" id="9799036at2"/>
<comment type="similarity">
    <text evidence="1">Belongs to the 4-hydroxybenzoyl-CoA thioesterase family.</text>
</comment>
<dbReference type="Gene3D" id="3.10.129.10">
    <property type="entry name" value="Hotdog Thioesterase"/>
    <property type="match status" value="1"/>
</dbReference>
<organism evidence="3 4">
    <name type="scientific">Lysinibacillus odysseyi 34hs-1 = NBRC 100172</name>
    <dbReference type="NCBI Taxonomy" id="1220589"/>
    <lineage>
        <taxon>Bacteria</taxon>
        <taxon>Bacillati</taxon>
        <taxon>Bacillota</taxon>
        <taxon>Bacilli</taxon>
        <taxon>Bacillales</taxon>
        <taxon>Bacillaceae</taxon>
        <taxon>Lysinibacillus</taxon>
    </lineage>
</organism>
<keyword evidence="2" id="KW-0378">Hydrolase</keyword>
<comment type="caution">
    <text evidence="3">The sequence shown here is derived from an EMBL/GenBank/DDBJ whole genome shotgun (WGS) entry which is preliminary data.</text>
</comment>
<dbReference type="GO" id="GO:0047617">
    <property type="term" value="F:fatty acyl-CoA hydrolase activity"/>
    <property type="evidence" value="ECO:0007669"/>
    <property type="project" value="TreeGrafter"/>
</dbReference>
<keyword evidence="4" id="KW-1185">Reference proteome</keyword>
<dbReference type="InterPro" id="IPR050563">
    <property type="entry name" value="4-hydroxybenzoyl-CoA_TE"/>
</dbReference>
<dbReference type="RefSeq" id="WP_052124837.1">
    <property type="nucleotide sequence ID" value="NZ_AVCX01000006.1"/>
</dbReference>
<dbReference type="Proteomes" id="UP000030437">
    <property type="component" value="Unassembled WGS sequence"/>
</dbReference>
<evidence type="ECO:0000313" key="3">
    <source>
        <dbReference type="EMBL" id="KGR85035.1"/>
    </source>
</evidence>
<dbReference type="InterPro" id="IPR029069">
    <property type="entry name" value="HotDog_dom_sf"/>
</dbReference>
<evidence type="ECO:0000256" key="1">
    <source>
        <dbReference type="ARBA" id="ARBA00005953"/>
    </source>
</evidence>
<dbReference type="SUPFAM" id="SSF54637">
    <property type="entry name" value="Thioesterase/thiol ester dehydrase-isomerase"/>
    <property type="match status" value="1"/>
</dbReference>
<gene>
    <name evidence="3" type="ORF">CD32_11330</name>
</gene>
<dbReference type="STRING" id="1220589.CD32_11330"/>
<dbReference type="eggNOG" id="COG0824">
    <property type="taxonomic scope" value="Bacteria"/>
</dbReference>
<evidence type="ECO:0008006" key="5">
    <source>
        <dbReference type="Google" id="ProtNLM"/>
    </source>
</evidence>
<protein>
    <recommendedName>
        <fullName evidence="5">Thioesterase</fullName>
    </recommendedName>
</protein>
<dbReference type="PANTHER" id="PTHR31793">
    <property type="entry name" value="4-HYDROXYBENZOYL-COA THIOESTERASE FAMILY MEMBER"/>
    <property type="match status" value="1"/>
</dbReference>
<proteinExistence type="inferred from homology"/>
<sequence length="143" mass="16511">MKTIPDVDVYVRFCETDAGGHVSNTSYFCYLEEARTKFFTDIHFGFEQANEERSFILARTECDFIAQAYAAQTLTVKSWIEHIGTKSFTLLHEIYEKKTDTLLARGRAVVVCFNFIEQRSVGIFPELRRTLREYIDTGSAQEV</sequence>
<dbReference type="AlphaFoldDB" id="A0A0A3INI1"/>
<dbReference type="Pfam" id="PF13279">
    <property type="entry name" value="4HBT_2"/>
    <property type="match status" value="1"/>
</dbReference>
<name>A0A0A3INI1_9BACI</name>
<evidence type="ECO:0000256" key="2">
    <source>
        <dbReference type="ARBA" id="ARBA00022801"/>
    </source>
</evidence>
<dbReference type="CDD" id="cd00586">
    <property type="entry name" value="4HBT"/>
    <property type="match status" value="1"/>
</dbReference>
<dbReference type="PANTHER" id="PTHR31793:SF27">
    <property type="entry name" value="NOVEL THIOESTERASE SUPERFAMILY DOMAIN AND SAPOSIN A-TYPE DOMAIN CONTAINING PROTEIN (0610012H03RIK)"/>
    <property type="match status" value="1"/>
</dbReference>
<evidence type="ECO:0000313" key="4">
    <source>
        <dbReference type="Proteomes" id="UP000030437"/>
    </source>
</evidence>
<dbReference type="EMBL" id="JPVP01000055">
    <property type="protein sequence ID" value="KGR85035.1"/>
    <property type="molecule type" value="Genomic_DNA"/>
</dbReference>
<reference evidence="3 4" key="1">
    <citation type="submission" date="2014-02" db="EMBL/GenBank/DDBJ databases">
        <title>Draft genome sequence of Lysinibacillus odysseyi NBRC 100172.</title>
        <authorList>
            <person name="Zhang F."/>
            <person name="Wang G."/>
            <person name="Zhang L."/>
        </authorList>
    </citation>
    <scope>NUCLEOTIDE SEQUENCE [LARGE SCALE GENOMIC DNA]</scope>
    <source>
        <strain evidence="3 4">NBRC 100172</strain>
    </source>
</reference>
<accession>A0A0A3INI1</accession>